<dbReference type="Pfam" id="PF00282">
    <property type="entry name" value="Pyridoxal_deC"/>
    <property type="match status" value="1"/>
</dbReference>
<dbReference type="Gene3D" id="3.90.1150.170">
    <property type="match status" value="1"/>
</dbReference>
<dbReference type="EMBL" id="LRGB01000512">
    <property type="protein sequence ID" value="KZS18533.1"/>
    <property type="molecule type" value="Genomic_DNA"/>
</dbReference>
<dbReference type="STRING" id="35525.A0A162P580"/>
<dbReference type="SUPFAM" id="SSF53383">
    <property type="entry name" value="PLP-dependent transferases"/>
    <property type="match status" value="1"/>
</dbReference>
<sequence>MQKDNTSNVESHCKLSSETPTLIDRFPTKPSQEHHEQFMRQVIDVLLKEAVFQGTSNDSLVIEWMEPESLMALLGEELPKNPESDENLIKLIKNVVRYSVKTGHPHFINQLFSSLDPYGLVAQWVTDSLNPSVYTIPGRQW</sequence>
<dbReference type="OrthoDB" id="392571at2759"/>
<keyword evidence="6" id="KW-1185">Reference proteome</keyword>
<dbReference type="GO" id="GO:0030170">
    <property type="term" value="F:pyridoxal phosphate binding"/>
    <property type="evidence" value="ECO:0007669"/>
    <property type="project" value="InterPro"/>
</dbReference>
<evidence type="ECO:0000256" key="3">
    <source>
        <dbReference type="ARBA" id="ARBA00022793"/>
    </source>
</evidence>
<dbReference type="InterPro" id="IPR015424">
    <property type="entry name" value="PyrdxlP-dep_Trfase"/>
</dbReference>
<dbReference type="GO" id="GO:0005737">
    <property type="term" value="C:cytoplasm"/>
    <property type="evidence" value="ECO:0007669"/>
    <property type="project" value="TreeGrafter"/>
</dbReference>
<dbReference type="Proteomes" id="UP000076858">
    <property type="component" value="Unassembled WGS sequence"/>
</dbReference>
<protein>
    <submittedName>
        <fullName evidence="5">Cysteine sulfinic acid decarboxylase</fullName>
    </submittedName>
</protein>
<evidence type="ECO:0000313" key="6">
    <source>
        <dbReference type="Proteomes" id="UP000076858"/>
    </source>
</evidence>
<keyword evidence="4" id="KW-0663">Pyridoxal phosphate</keyword>
<comment type="similarity">
    <text evidence="2">Belongs to the group II decarboxylase family.</text>
</comment>
<gene>
    <name evidence="5" type="ORF">APZ42_015062</name>
</gene>
<proteinExistence type="inferred from homology"/>
<dbReference type="GO" id="GO:0016831">
    <property type="term" value="F:carboxy-lyase activity"/>
    <property type="evidence" value="ECO:0007669"/>
    <property type="project" value="UniProtKB-KW"/>
</dbReference>
<dbReference type="GO" id="GO:0019752">
    <property type="term" value="P:carboxylic acid metabolic process"/>
    <property type="evidence" value="ECO:0007669"/>
    <property type="project" value="InterPro"/>
</dbReference>
<comment type="caution">
    <text evidence="5">The sequence shown here is derived from an EMBL/GenBank/DDBJ whole genome shotgun (WGS) entry which is preliminary data.</text>
</comment>
<dbReference type="PANTHER" id="PTHR45677:SF12">
    <property type="entry name" value="BLACK, ISOFORM A"/>
    <property type="match status" value="1"/>
</dbReference>
<evidence type="ECO:0000313" key="5">
    <source>
        <dbReference type="EMBL" id="KZS18533.1"/>
    </source>
</evidence>
<name>A0A162P580_9CRUS</name>
<dbReference type="InterPro" id="IPR002129">
    <property type="entry name" value="PyrdxlP-dep_de-COase"/>
</dbReference>
<evidence type="ECO:0000256" key="1">
    <source>
        <dbReference type="ARBA" id="ARBA00001933"/>
    </source>
</evidence>
<comment type="cofactor">
    <cofactor evidence="1">
        <name>pyridoxal 5'-phosphate</name>
        <dbReference type="ChEBI" id="CHEBI:597326"/>
    </cofactor>
</comment>
<keyword evidence="3" id="KW-0210">Decarboxylase</keyword>
<dbReference type="PANTHER" id="PTHR45677">
    <property type="entry name" value="GLUTAMATE DECARBOXYLASE-RELATED"/>
    <property type="match status" value="1"/>
</dbReference>
<keyword evidence="3" id="KW-0456">Lyase</keyword>
<reference evidence="5 6" key="1">
    <citation type="submission" date="2016-03" db="EMBL/GenBank/DDBJ databases">
        <title>EvidentialGene: Evidence-directed Construction of Genes on Genomes.</title>
        <authorList>
            <person name="Gilbert D.G."/>
            <person name="Choi J.-H."/>
            <person name="Mockaitis K."/>
            <person name="Colbourne J."/>
            <person name="Pfrender M."/>
        </authorList>
    </citation>
    <scope>NUCLEOTIDE SEQUENCE [LARGE SCALE GENOMIC DNA]</scope>
    <source>
        <strain evidence="5 6">Xinb3</strain>
        <tissue evidence="5">Complete organism</tissue>
    </source>
</reference>
<evidence type="ECO:0000256" key="2">
    <source>
        <dbReference type="ARBA" id="ARBA00009533"/>
    </source>
</evidence>
<organism evidence="5 6">
    <name type="scientific">Daphnia magna</name>
    <dbReference type="NCBI Taxonomy" id="35525"/>
    <lineage>
        <taxon>Eukaryota</taxon>
        <taxon>Metazoa</taxon>
        <taxon>Ecdysozoa</taxon>
        <taxon>Arthropoda</taxon>
        <taxon>Crustacea</taxon>
        <taxon>Branchiopoda</taxon>
        <taxon>Diplostraca</taxon>
        <taxon>Cladocera</taxon>
        <taxon>Anomopoda</taxon>
        <taxon>Daphniidae</taxon>
        <taxon>Daphnia</taxon>
    </lineage>
</organism>
<dbReference type="AlphaFoldDB" id="A0A162P580"/>
<evidence type="ECO:0000256" key="4">
    <source>
        <dbReference type="ARBA" id="ARBA00022898"/>
    </source>
</evidence>
<accession>A0A162P580</accession>